<organism evidence="11 12">
    <name type="scientific">Amnibacterium kyonggiense</name>
    <dbReference type="NCBI Taxonomy" id="595671"/>
    <lineage>
        <taxon>Bacteria</taxon>
        <taxon>Bacillati</taxon>
        <taxon>Actinomycetota</taxon>
        <taxon>Actinomycetes</taxon>
        <taxon>Micrococcales</taxon>
        <taxon>Microbacteriaceae</taxon>
        <taxon>Amnibacterium</taxon>
    </lineage>
</organism>
<dbReference type="PANTHER" id="PTHR48111">
    <property type="entry name" value="REGULATOR OF RPOS"/>
    <property type="match status" value="1"/>
</dbReference>
<evidence type="ECO:0000256" key="8">
    <source>
        <dbReference type="PROSITE-ProRule" id="PRU01091"/>
    </source>
</evidence>
<gene>
    <name evidence="11" type="ORF">CLV52_0017</name>
</gene>
<reference evidence="11 12" key="1">
    <citation type="submission" date="2019-03" db="EMBL/GenBank/DDBJ databases">
        <title>Genomic Encyclopedia of Archaeal and Bacterial Type Strains, Phase II (KMG-II): from individual species to whole genera.</title>
        <authorList>
            <person name="Goeker M."/>
        </authorList>
    </citation>
    <scope>NUCLEOTIDE SEQUENCE [LARGE SCALE GENOMIC DNA]</scope>
    <source>
        <strain evidence="11 12">DSM 24782</strain>
    </source>
</reference>
<dbReference type="PROSITE" id="PS51755">
    <property type="entry name" value="OMPR_PHOB"/>
    <property type="match status" value="1"/>
</dbReference>
<dbReference type="GO" id="GO:0000156">
    <property type="term" value="F:phosphorelay response regulator activity"/>
    <property type="evidence" value="ECO:0007669"/>
    <property type="project" value="TreeGrafter"/>
</dbReference>
<evidence type="ECO:0000259" key="9">
    <source>
        <dbReference type="PROSITE" id="PS50110"/>
    </source>
</evidence>
<evidence type="ECO:0000256" key="5">
    <source>
        <dbReference type="ARBA" id="ARBA00023125"/>
    </source>
</evidence>
<dbReference type="OrthoDB" id="9802426at2"/>
<dbReference type="Gene3D" id="3.40.50.2300">
    <property type="match status" value="1"/>
</dbReference>
<keyword evidence="12" id="KW-1185">Reference proteome</keyword>
<evidence type="ECO:0000256" key="4">
    <source>
        <dbReference type="ARBA" id="ARBA00023015"/>
    </source>
</evidence>
<evidence type="ECO:0000256" key="7">
    <source>
        <dbReference type="PROSITE-ProRule" id="PRU00169"/>
    </source>
</evidence>
<dbReference type="Pfam" id="PF00486">
    <property type="entry name" value="Trans_reg_C"/>
    <property type="match status" value="1"/>
</dbReference>
<feature type="DNA-binding region" description="OmpR/PhoB-type" evidence="8">
    <location>
        <begin position="125"/>
        <end position="222"/>
    </location>
</feature>
<dbReference type="Gene3D" id="1.10.10.10">
    <property type="entry name" value="Winged helix-like DNA-binding domain superfamily/Winged helix DNA-binding domain"/>
    <property type="match status" value="1"/>
</dbReference>
<dbReference type="SUPFAM" id="SSF52172">
    <property type="entry name" value="CheY-like"/>
    <property type="match status" value="1"/>
</dbReference>
<dbReference type="InterPro" id="IPR039420">
    <property type="entry name" value="WalR-like"/>
</dbReference>
<dbReference type="GO" id="GO:0005829">
    <property type="term" value="C:cytosol"/>
    <property type="evidence" value="ECO:0007669"/>
    <property type="project" value="TreeGrafter"/>
</dbReference>
<evidence type="ECO:0000259" key="10">
    <source>
        <dbReference type="PROSITE" id="PS51755"/>
    </source>
</evidence>
<keyword evidence="6" id="KW-0804">Transcription</keyword>
<keyword evidence="4" id="KW-0805">Transcription regulation</keyword>
<sequence length="224" mass="24893">MARVLVIEDDPVTARLVEEGLRDDGHEVQVAATGSAGILAATRDRFDVIATDVMLPDVDGFEICRFLRAQEIQTPILVLTARDAVDDRVRGLDAGADDYLVKPFAFAEFAARIRALDRRHGARAADERRLGPLRLDTARGEFTVDGARLPLSPRETAVLRALLEHPGEPVEREALLQDVWGTRFIAHNIVDQYIGYVRRKLEAATDRVVVESVRGVGYRLVERS</sequence>
<dbReference type="EMBL" id="SOAM01000001">
    <property type="protein sequence ID" value="TDS79488.1"/>
    <property type="molecule type" value="Genomic_DNA"/>
</dbReference>
<comment type="caution">
    <text evidence="11">The sequence shown here is derived from an EMBL/GenBank/DDBJ whole genome shotgun (WGS) entry which is preliminary data.</text>
</comment>
<keyword evidence="5 8" id="KW-0238">DNA-binding</keyword>
<feature type="domain" description="Response regulatory" evidence="9">
    <location>
        <begin position="3"/>
        <end position="117"/>
    </location>
</feature>
<dbReference type="PROSITE" id="PS50110">
    <property type="entry name" value="RESPONSE_REGULATORY"/>
    <property type="match status" value="1"/>
</dbReference>
<feature type="domain" description="OmpR/PhoB-type" evidence="10">
    <location>
        <begin position="125"/>
        <end position="222"/>
    </location>
</feature>
<dbReference type="Pfam" id="PF00072">
    <property type="entry name" value="Response_reg"/>
    <property type="match status" value="1"/>
</dbReference>
<dbReference type="InterPro" id="IPR011006">
    <property type="entry name" value="CheY-like_superfamily"/>
</dbReference>
<dbReference type="PANTHER" id="PTHR48111:SF22">
    <property type="entry name" value="REGULATOR OF RPOS"/>
    <property type="match status" value="1"/>
</dbReference>
<keyword evidence="2 7" id="KW-0597">Phosphoprotein</keyword>
<keyword evidence="3" id="KW-0902">Two-component regulatory system</keyword>
<evidence type="ECO:0000256" key="3">
    <source>
        <dbReference type="ARBA" id="ARBA00023012"/>
    </source>
</evidence>
<dbReference type="InterPro" id="IPR036388">
    <property type="entry name" value="WH-like_DNA-bd_sf"/>
</dbReference>
<dbReference type="SMART" id="SM00862">
    <property type="entry name" value="Trans_reg_C"/>
    <property type="match status" value="1"/>
</dbReference>
<dbReference type="GO" id="GO:0000976">
    <property type="term" value="F:transcription cis-regulatory region binding"/>
    <property type="evidence" value="ECO:0007669"/>
    <property type="project" value="TreeGrafter"/>
</dbReference>
<dbReference type="GO" id="GO:0032993">
    <property type="term" value="C:protein-DNA complex"/>
    <property type="evidence" value="ECO:0007669"/>
    <property type="project" value="TreeGrafter"/>
</dbReference>
<feature type="modified residue" description="4-aspartylphosphate" evidence="7">
    <location>
        <position position="52"/>
    </location>
</feature>
<evidence type="ECO:0000313" key="11">
    <source>
        <dbReference type="EMBL" id="TDS79488.1"/>
    </source>
</evidence>
<evidence type="ECO:0000313" key="12">
    <source>
        <dbReference type="Proteomes" id="UP000295344"/>
    </source>
</evidence>
<evidence type="ECO:0000256" key="2">
    <source>
        <dbReference type="ARBA" id="ARBA00022553"/>
    </source>
</evidence>
<evidence type="ECO:0000256" key="1">
    <source>
        <dbReference type="ARBA" id="ARBA00004496"/>
    </source>
</evidence>
<dbReference type="AlphaFoldDB" id="A0A4R7FPD1"/>
<dbReference type="RefSeq" id="WP_133763718.1">
    <property type="nucleotide sequence ID" value="NZ_BAAARP010000001.1"/>
</dbReference>
<dbReference type="InterPro" id="IPR001789">
    <property type="entry name" value="Sig_transdc_resp-reg_receiver"/>
</dbReference>
<dbReference type="GO" id="GO:0006355">
    <property type="term" value="P:regulation of DNA-templated transcription"/>
    <property type="evidence" value="ECO:0007669"/>
    <property type="project" value="InterPro"/>
</dbReference>
<name>A0A4R7FPD1_9MICO</name>
<protein>
    <submittedName>
        <fullName evidence="11">DNA-binding response OmpR family regulator</fullName>
    </submittedName>
</protein>
<dbReference type="Proteomes" id="UP000295344">
    <property type="component" value="Unassembled WGS sequence"/>
</dbReference>
<dbReference type="CDD" id="cd00383">
    <property type="entry name" value="trans_reg_C"/>
    <property type="match status" value="1"/>
</dbReference>
<dbReference type="InterPro" id="IPR001867">
    <property type="entry name" value="OmpR/PhoB-type_DNA-bd"/>
</dbReference>
<proteinExistence type="predicted"/>
<evidence type="ECO:0000256" key="6">
    <source>
        <dbReference type="ARBA" id="ARBA00023163"/>
    </source>
</evidence>
<dbReference type="SMART" id="SM00448">
    <property type="entry name" value="REC"/>
    <property type="match status" value="1"/>
</dbReference>
<comment type="subcellular location">
    <subcellularLocation>
        <location evidence="1">Cytoplasm</location>
    </subcellularLocation>
</comment>
<dbReference type="Gene3D" id="6.10.250.690">
    <property type="match status" value="1"/>
</dbReference>
<accession>A0A4R7FPD1</accession>